<proteinExistence type="predicted"/>
<evidence type="ECO:0000313" key="1">
    <source>
        <dbReference type="EMBL" id="KEH16756.1"/>
    </source>
</evidence>
<dbReference type="AlphaFoldDB" id="A0A072THP9"/>
<dbReference type="EnsemblPlants" id="KEH16756">
    <property type="protein sequence ID" value="KEH16756"/>
    <property type="gene ID" value="MTR_0099s0080"/>
</dbReference>
<organism evidence="1 3">
    <name type="scientific">Medicago truncatula</name>
    <name type="common">Barrel medic</name>
    <name type="synonym">Medicago tribuloides</name>
    <dbReference type="NCBI Taxonomy" id="3880"/>
    <lineage>
        <taxon>Eukaryota</taxon>
        <taxon>Viridiplantae</taxon>
        <taxon>Streptophyta</taxon>
        <taxon>Embryophyta</taxon>
        <taxon>Tracheophyta</taxon>
        <taxon>Spermatophyta</taxon>
        <taxon>Magnoliopsida</taxon>
        <taxon>eudicotyledons</taxon>
        <taxon>Gunneridae</taxon>
        <taxon>Pentapetalae</taxon>
        <taxon>rosids</taxon>
        <taxon>fabids</taxon>
        <taxon>Fabales</taxon>
        <taxon>Fabaceae</taxon>
        <taxon>Papilionoideae</taxon>
        <taxon>50 kb inversion clade</taxon>
        <taxon>NPAAA clade</taxon>
        <taxon>Hologalegina</taxon>
        <taxon>IRL clade</taxon>
        <taxon>Trifolieae</taxon>
        <taxon>Medicago</taxon>
    </lineage>
</organism>
<gene>
    <name evidence="1" type="ORF">MTR_0099s0080</name>
</gene>
<protein>
    <submittedName>
        <fullName evidence="1 2">Uncharacterized protein</fullName>
    </submittedName>
</protein>
<name>A0A072THP9_MEDTR</name>
<evidence type="ECO:0000313" key="3">
    <source>
        <dbReference type="Proteomes" id="UP000002051"/>
    </source>
</evidence>
<dbReference type="HOGENOM" id="CLU_2403058_0_0_1"/>
<dbReference type="EMBL" id="KL402824">
    <property type="protein sequence ID" value="KEH16756.1"/>
    <property type="molecule type" value="Genomic_DNA"/>
</dbReference>
<dbReference type="Proteomes" id="UP000002051">
    <property type="component" value="Unassembled WGS sequence"/>
</dbReference>
<reference evidence="1 3" key="1">
    <citation type="journal article" date="2011" name="Nature">
        <title>The Medicago genome provides insight into the evolution of rhizobial symbioses.</title>
        <authorList>
            <person name="Young N.D."/>
            <person name="Debelle F."/>
            <person name="Oldroyd G.E."/>
            <person name="Geurts R."/>
            <person name="Cannon S.B."/>
            <person name="Udvardi M.K."/>
            <person name="Benedito V.A."/>
            <person name="Mayer K.F."/>
            <person name="Gouzy J."/>
            <person name="Schoof H."/>
            <person name="Van de Peer Y."/>
            <person name="Proost S."/>
            <person name="Cook D.R."/>
            <person name="Meyers B.C."/>
            <person name="Spannagl M."/>
            <person name="Cheung F."/>
            <person name="De Mita S."/>
            <person name="Krishnakumar V."/>
            <person name="Gundlach H."/>
            <person name="Zhou S."/>
            <person name="Mudge J."/>
            <person name="Bharti A.K."/>
            <person name="Murray J.D."/>
            <person name="Naoumkina M.A."/>
            <person name="Rosen B."/>
            <person name="Silverstein K.A."/>
            <person name="Tang H."/>
            <person name="Rombauts S."/>
            <person name="Zhao P.X."/>
            <person name="Zhou P."/>
            <person name="Barbe V."/>
            <person name="Bardou P."/>
            <person name="Bechner M."/>
            <person name="Bellec A."/>
            <person name="Berger A."/>
            <person name="Berges H."/>
            <person name="Bidwell S."/>
            <person name="Bisseling T."/>
            <person name="Choisne N."/>
            <person name="Couloux A."/>
            <person name="Denny R."/>
            <person name="Deshpande S."/>
            <person name="Dai X."/>
            <person name="Doyle J.J."/>
            <person name="Dudez A.M."/>
            <person name="Farmer A.D."/>
            <person name="Fouteau S."/>
            <person name="Franken C."/>
            <person name="Gibelin C."/>
            <person name="Gish J."/>
            <person name="Goldstein S."/>
            <person name="Gonzalez A.J."/>
            <person name="Green P.J."/>
            <person name="Hallab A."/>
            <person name="Hartog M."/>
            <person name="Hua A."/>
            <person name="Humphray S.J."/>
            <person name="Jeong D.H."/>
            <person name="Jing Y."/>
            <person name="Jocker A."/>
            <person name="Kenton S.M."/>
            <person name="Kim D.J."/>
            <person name="Klee K."/>
            <person name="Lai H."/>
            <person name="Lang C."/>
            <person name="Lin S."/>
            <person name="Macmil S.L."/>
            <person name="Magdelenat G."/>
            <person name="Matthews L."/>
            <person name="McCorrison J."/>
            <person name="Monaghan E.L."/>
            <person name="Mun J.H."/>
            <person name="Najar F.Z."/>
            <person name="Nicholson C."/>
            <person name="Noirot C."/>
            <person name="O'Bleness M."/>
            <person name="Paule C.R."/>
            <person name="Poulain J."/>
            <person name="Prion F."/>
            <person name="Qin B."/>
            <person name="Qu C."/>
            <person name="Retzel E.F."/>
            <person name="Riddle C."/>
            <person name="Sallet E."/>
            <person name="Samain S."/>
            <person name="Samson N."/>
            <person name="Sanders I."/>
            <person name="Saurat O."/>
            <person name="Scarpelli C."/>
            <person name="Schiex T."/>
            <person name="Segurens B."/>
            <person name="Severin A.J."/>
            <person name="Sherrier D.J."/>
            <person name="Shi R."/>
            <person name="Sims S."/>
            <person name="Singer S.R."/>
            <person name="Sinharoy S."/>
            <person name="Sterck L."/>
            <person name="Viollet A."/>
            <person name="Wang B.B."/>
            <person name="Wang K."/>
            <person name="Wang M."/>
            <person name="Wang X."/>
            <person name="Warfsmann J."/>
            <person name="Weissenbach J."/>
            <person name="White D.D."/>
            <person name="White J.D."/>
            <person name="Wiley G.B."/>
            <person name="Wincker P."/>
            <person name="Xing Y."/>
            <person name="Yang L."/>
            <person name="Yao Z."/>
            <person name="Ying F."/>
            <person name="Zhai J."/>
            <person name="Zhou L."/>
            <person name="Zuber A."/>
            <person name="Denarie J."/>
            <person name="Dixon R.A."/>
            <person name="May G.D."/>
            <person name="Schwartz D.C."/>
            <person name="Rogers J."/>
            <person name="Quetier F."/>
            <person name="Town C.D."/>
            <person name="Roe B.A."/>
        </authorList>
    </citation>
    <scope>NUCLEOTIDE SEQUENCE [LARGE SCALE GENOMIC DNA]</scope>
    <source>
        <strain evidence="1">A17</strain>
        <strain evidence="2 3">cv. Jemalong A17</strain>
    </source>
</reference>
<reference evidence="2" key="3">
    <citation type="submission" date="2015-06" db="UniProtKB">
        <authorList>
            <consortium name="EnsemblPlants"/>
        </authorList>
    </citation>
    <scope>IDENTIFICATION</scope>
    <source>
        <strain evidence="2">cv. Jemalong A17</strain>
    </source>
</reference>
<dbReference type="PaxDb" id="3880-AES97796"/>
<sequence>MNQIYIIFIVVCKPKVSLLTSSTGGINFVDSQVSAYTRQYSVDANGSVKVEQAFWMAPEVISASCLRSLEKGELPPVPDTLSRDARDFYSALS</sequence>
<keyword evidence="3" id="KW-1185">Reference proteome</keyword>
<reference evidence="1 3" key="2">
    <citation type="journal article" date="2014" name="BMC Genomics">
        <title>An improved genome release (version Mt4.0) for the model legume Medicago truncatula.</title>
        <authorList>
            <person name="Tang H."/>
            <person name="Krishnakumar V."/>
            <person name="Bidwell S."/>
            <person name="Rosen B."/>
            <person name="Chan A."/>
            <person name="Zhou S."/>
            <person name="Gentzbittel L."/>
            <person name="Childs K.L."/>
            <person name="Yandell M."/>
            <person name="Gundlach H."/>
            <person name="Mayer K.F."/>
            <person name="Schwartz D.C."/>
            <person name="Town C.D."/>
        </authorList>
    </citation>
    <scope>GENOME REANNOTATION</scope>
    <source>
        <strain evidence="1">A17</strain>
        <strain evidence="2 3">cv. Jemalong A17</strain>
    </source>
</reference>
<accession>A0A072THP9</accession>
<evidence type="ECO:0000313" key="2">
    <source>
        <dbReference type="EnsemblPlants" id="KEH16756"/>
    </source>
</evidence>